<comment type="caution">
    <text evidence="7">The sequence shown here is derived from an EMBL/GenBank/DDBJ whole genome shotgun (WGS) entry which is preliminary data.</text>
</comment>
<name>A0A926DR88_9FIRM</name>
<evidence type="ECO:0000256" key="4">
    <source>
        <dbReference type="ARBA" id="ARBA00022643"/>
    </source>
</evidence>
<dbReference type="Gene3D" id="3.40.109.10">
    <property type="entry name" value="NADH Oxidase"/>
    <property type="match status" value="1"/>
</dbReference>
<evidence type="ECO:0000256" key="3">
    <source>
        <dbReference type="ARBA" id="ARBA00022630"/>
    </source>
</evidence>
<evidence type="ECO:0000259" key="6">
    <source>
        <dbReference type="Pfam" id="PF00881"/>
    </source>
</evidence>
<evidence type="ECO:0000256" key="2">
    <source>
        <dbReference type="ARBA" id="ARBA00007118"/>
    </source>
</evidence>
<organism evidence="7 8">
    <name type="scientific">Bianquea renquensis</name>
    <dbReference type="NCBI Taxonomy" id="2763661"/>
    <lineage>
        <taxon>Bacteria</taxon>
        <taxon>Bacillati</taxon>
        <taxon>Bacillota</taxon>
        <taxon>Clostridia</taxon>
        <taxon>Eubacteriales</taxon>
        <taxon>Bianqueaceae</taxon>
        <taxon>Bianquea</taxon>
    </lineage>
</organism>
<dbReference type="Gene3D" id="2.20.180.10">
    <property type="entry name" value="putative fmn-dependent nitroreductase like domains"/>
    <property type="match status" value="1"/>
</dbReference>
<evidence type="ECO:0000256" key="5">
    <source>
        <dbReference type="ARBA" id="ARBA00023002"/>
    </source>
</evidence>
<evidence type="ECO:0000256" key="1">
    <source>
        <dbReference type="ARBA" id="ARBA00001917"/>
    </source>
</evidence>
<keyword evidence="8" id="KW-1185">Reference proteome</keyword>
<dbReference type="Pfam" id="PF00881">
    <property type="entry name" value="Nitroreductase"/>
    <property type="match status" value="1"/>
</dbReference>
<accession>A0A926DR88</accession>
<keyword evidence="4" id="KW-0288">FMN</keyword>
<dbReference type="PANTHER" id="PTHR43673:SF2">
    <property type="entry name" value="NITROREDUCTASE"/>
    <property type="match status" value="1"/>
</dbReference>
<gene>
    <name evidence="7" type="ORF">H8730_06075</name>
</gene>
<dbReference type="GO" id="GO:0016491">
    <property type="term" value="F:oxidoreductase activity"/>
    <property type="evidence" value="ECO:0007669"/>
    <property type="project" value="UniProtKB-KW"/>
</dbReference>
<dbReference type="InterPro" id="IPR023312">
    <property type="entry name" value="Put_nitroreductase_C_bac"/>
</dbReference>
<evidence type="ECO:0000313" key="7">
    <source>
        <dbReference type="EMBL" id="MBC8543106.1"/>
    </source>
</evidence>
<evidence type="ECO:0000313" key="8">
    <source>
        <dbReference type="Proteomes" id="UP000657006"/>
    </source>
</evidence>
<keyword evidence="5" id="KW-0560">Oxidoreductase</keyword>
<protein>
    <submittedName>
        <fullName evidence="7">Nitroreductase family protein</fullName>
    </submittedName>
</protein>
<feature type="domain" description="Nitroreductase" evidence="6">
    <location>
        <begin position="8"/>
        <end position="151"/>
    </location>
</feature>
<comment type="cofactor">
    <cofactor evidence="1">
        <name>FMN</name>
        <dbReference type="ChEBI" id="CHEBI:58210"/>
    </cofactor>
</comment>
<dbReference type="EMBL" id="JACRSQ010000007">
    <property type="protein sequence ID" value="MBC8543106.1"/>
    <property type="molecule type" value="Genomic_DNA"/>
</dbReference>
<reference evidence="7" key="1">
    <citation type="submission" date="2020-08" db="EMBL/GenBank/DDBJ databases">
        <title>Genome public.</title>
        <authorList>
            <person name="Liu C."/>
            <person name="Sun Q."/>
        </authorList>
    </citation>
    <scope>NUCLEOTIDE SEQUENCE</scope>
    <source>
        <strain evidence="7">NSJ-32</strain>
    </source>
</reference>
<dbReference type="InterPro" id="IPR029479">
    <property type="entry name" value="Nitroreductase"/>
</dbReference>
<dbReference type="PANTHER" id="PTHR43673">
    <property type="entry name" value="NAD(P)H NITROREDUCTASE YDGI-RELATED"/>
    <property type="match status" value="1"/>
</dbReference>
<comment type="similarity">
    <text evidence="2">Belongs to the nitroreductase family.</text>
</comment>
<dbReference type="SUPFAM" id="SSF55469">
    <property type="entry name" value="FMN-dependent nitroreductase-like"/>
    <property type="match status" value="1"/>
</dbReference>
<dbReference type="AlphaFoldDB" id="A0A926DR88"/>
<keyword evidence="3" id="KW-0285">Flavoprotein</keyword>
<sequence length="192" mass="21343">MNVYDAIINRRSIRKFRQIPLERTDIERWINGARLAPQAANLQPVKYLVVDDPSLLSPVFDTTKWAAYLYPDHTPEPDQRPVAYIVLLIDTQIKAAGYDTDAGACGENLILCAQGDGVGSCWLGAVNRPVLAQVLNISHRFLIHSVIALGYPDESPVSEPMSGDAIQYYEDSTGTLHVPKRSFSDLVFYNHG</sequence>
<dbReference type="InterPro" id="IPR000415">
    <property type="entry name" value="Nitroreductase-like"/>
</dbReference>
<dbReference type="RefSeq" id="WP_177717182.1">
    <property type="nucleotide sequence ID" value="NZ_JACRSQ010000007.1"/>
</dbReference>
<proteinExistence type="inferred from homology"/>
<dbReference type="Proteomes" id="UP000657006">
    <property type="component" value="Unassembled WGS sequence"/>
</dbReference>